<comment type="catalytic activity">
    <reaction evidence="5">
        <text>L-methionyl-tRNA(fMet) + (6R)-10-formyltetrahydrofolate = N-formyl-L-methionyl-tRNA(fMet) + (6S)-5,6,7,8-tetrahydrofolate + H(+)</text>
        <dbReference type="Rhea" id="RHEA:24380"/>
        <dbReference type="Rhea" id="RHEA-COMP:9952"/>
        <dbReference type="Rhea" id="RHEA-COMP:9953"/>
        <dbReference type="ChEBI" id="CHEBI:15378"/>
        <dbReference type="ChEBI" id="CHEBI:57453"/>
        <dbReference type="ChEBI" id="CHEBI:78530"/>
        <dbReference type="ChEBI" id="CHEBI:78844"/>
        <dbReference type="ChEBI" id="CHEBI:195366"/>
        <dbReference type="EC" id="2.1.2.9"/>
    </reaction>
</comment>
<evidence type="ECO:0000256" key="5">
    <source>
        <dbReference type="HAMAP-Rule" id="MF_00182"/>
    </source>
</evidence>
<dbReference type="NCBIfam" id="TIGR00460">
    <property type="entry name" value="fmt"/>
    <property type="match status" value="1"/>
</dbReference>
<evidence type="ECO:0000259" key="6">
    <source>
        <dbReference type="Pfam" id="PF00551"/>
    </source>
</evidence>
<dbReference type="InterPro" id="IPR005793">
    <property type="entry name" value="Formyl_trans_C"/>
</dbReference>
<gene>
    <name evidence="5" type="primary">fmt</name>
    <name evidence="8" type="ORF">EH165_04640</name>
</gene>
<dbReference type="PANTHER" id="PTHR11138">
    <property type="entry name" value="METHIONYL-TRNA FORMYLTRANSFERASE"/>
    <property type="match status" value="1"/>
</dbReference>
<dbReference type="EMBL" id="CP034170">
    <property type="protein sequence ID" value="AZI57553.1"/>
    <property type="molecule type" value="Genomic_DNA"/>
</dbReference>
<dbReference type="CDD" id="cd08646">
    <property type="entry name" value="FMT_core_Met-tRNA-FMT_N"/>
    <property type="match status" value="1"/>
</dbReference>
<dbReference type="Pfam" id="PF02911">
    <property type="entry name" value="Formyl_trans_C"/>
    <property type="match status" value="1"/>
</dbReference>
<evidence type="ECO:0000256" key="1">
    <source>
        <dbReference type="ARBA" id="ARBA00010699"/>
    </source>
</evidence>
<dbReference type="Gene3D" id="3.40.50.12230">
    <property type="match status" value="1"/>
</dbReference>
<comment type="similarity">
    <text evidence="1 5">Belongs to the Fmt family.</text>
</comment>
<dbReference type="InterPro" id="IPR005794">
    <property type="entry name" value="Fmt"/>
</dbReference>
<dbReference type="InterPro" id="IPR041711">
    <property type="entry name" value="Met-tRNA-FMT_N"/>
</dbReference>
<dbReference type="GO" id="GO:0004479">
    <property type="term" value="F:methionyl-tRNA formyltransferase activity"/>
    <property type="evidence" value="ECO:0007669"/>
    <property type="project" value="UniProtKB-UniRule"/>
</dbReference>
<feature type="domain" description="Formyl transferase C-terminal" evidence="7">
    <location>
        <begin position="203"/>
        <end position="300"/>
    </location>
</feature>
<dbReference type="InterPro" id="IPR044135">
    <property type="entry name" value="Met-tRNA-FMT_C"/>
</dbReference>
<dbReference type="Proteomes" id="UP000268084">
    <property type="component" value="Chromosome"/>
</dbReference>
<accession>A0A3G8ZJV8</accession>
<organism evidence="8 9">
    <name type="scientific">Nakamurella antarctica</name>
    <dbReference type="NCBI Taxonomy" id="1902245"/>
    <lineage>
        <taxon>Bacteria</taxon>
        <taxon>Bacillati</taxon>
        <taxon>Actinomycetota</taxon>
        <taxon>Actinomycetes</taxon>
        <taxon>Nakamurellales</taxon>
        <taxon>Nakamurellaceae</taxon>
        <taxon>Nakamurella</taxon>
    </lineage>
</organism>
<dbReference type="InterPro" id="IPR011034">
    <property type="entry name" value="Formyl_transferase-like_C_sf"/>
</dbReference>
<dbReference type="OrthoDB" id="9802815at2"/>
<comment type="function">
    <text evidence="5">Attaches a formyl group to the free amino group of methionyl-tRNA(fMet). The formyl group appears to play a dual role in the initiator identity of N-formylmethionyl-tRNA by promoting its recognition by IF2 and preventing the misappropriation of this tRNA by the elongation apparatus.</text>
</comment>
<feature type="binding site" evidence="5">
    <location>
        <begin position="109"/>
        <end position="112"/>
    </location>
    <ligand>
        <name>(6S)-5,6,7,8-tetrahydrofolate</name>
        <dbReference type="ChEBI" id="CHEBI:57453"/>
    </ligand>
</feature>
<dbReference type="HAMAP" id="MF_00182">
    <property type="entry name" value="Formyl_trans"/>
    <property type="match status" value="1"/>
</dbReference>
<name>A0A3G8ZJV8_9ACTN</name>
<dbReference type="GO" id="GO:0005829">
    <property type="term" value="C:cytosol"/>
    <property type="evidence" value="ECO:0007669"/>
    <property type="project" value="TreeGrafter"/>
</dbReference>
<feature type="domain" description="Formyl transferase N-terminal" evidence="6">
    <location>
        <begin position="1"/>
        <end position="179"/>
    </location>
</feature>
<protein>
    <recommendedName>
        <fullName evidence="2 5">Methionyl-tRNA formyltransferase</fullName>
        <ecNumber evidence="2 5">2.1.2.9</ecNumber>
    </recommendedName>
</protein>
<dbReference type="Pfam" id="PF00551">
    <property type="entry name" value="Formyl_trans_N"/>
    <property type="match status" value="1"/>
</dbReference>
<dbReference type="RefSeq" id="WP_124798238.1">
    <property type="nucleotide sequence ID" value="NZ_CP034170.1"/>
</dbReference>
<sequence length="331" mass="34752">MRIIFAGTPEAAVPALLALMSSAHQVIAVVTRPPARSGRGRTLIQSPVAAAAEELNLPILTPTSASDPEFLAQLVALAPDAAAIVAYGALLPPAILTVPTHGWINLHFSLLPAWRGAAPVYAAIRYGDELTGATTFRLEAGLDTGPVFGTVIESIHPSDTAGALLDRIAVSGAQLLVHTLDGIDNNSLVPVPQPFDGVSHVGKVSVADAEIDWCVPAFAIERLIRALTPEPGAWTTFRGQRLGVGTAQVLDGSAPELRPGELQISKREVLVGSSSGVLRLGFVQPQGKNVMGAADWARGVRPREGEAFASVQEKIAMRNETIESNEINEAN</sequence>
<evidence type="ECO:0000259" key="7">
    <source>
        <dbReference type="Pfam" id="PF02911"/>
    </source>
</evidence>
<proteinExistence type="inferred from homology"/>
<dbReference type="EC" id="2.1.2.9" evidence="2 5"/>
<evidence type="ECO:0000256" key="2">
    <source>
        <dbReference type="ARBA" id="ARBA00012261"/>
    </source>
</evidence>
<evidence type="ECO:0000313" key="9">
    <source>
        <dbReference type="Proteomes" id="UP000268084"/>
    </source>
</evidence>
<dbReference type="AlphaFoldDB" id="A0A3G8ZJV8"/>
<evidence type="ECO:0000256" key="3">
    <source>
        <dbReference type="ARBA" id="ARBA00022679"/>
    </source>
</evidence>
<dbReference type="InterPro" id="IPR002376">
    <property type="entry name" value="Formyl_transf_N"/>
</dbReference>
<evidence type="ECO:0000256" key="4">
    <source>
        <dbReference type="ARBA" id="ARBA00022917"/>
    </source>
</evidence>
<dbReference type="KEGG" id="nak:EH165_04640"/>
<keyword evidence="4 5" id="KW-0648">Protein biosynthesis</keyword>
<evidence type="ECO:0000313" key="8">
    <source>
        <dbReference type="EMBL" id="AZI57553.1"/>
    </source>
</evidence>
<dbReference type="PANTHER" id="PTHR11138:SF5">
    <property type="entry name" value="METHIONYL-TRNA FORMYLTRANSFERASE, MITOCHONDRIAL"/>
    <property type="match status" value="1"/>
</dbReference>
<keyword evidence="3 5" id="KW-0808">Transferase</keyword>
<dbReference type="SUPFAM" id="SSF53328">
    <property type="entry name" value="Formyltransferase"/>
    <property type="match status" value="1"/>
</dbReference>
<dbReference type="SUPFAM" id="SSF50486">
    <property type="entry name" value="FMT C-terminal domain-like"/>
    <property type="match status" value="1"/>
</dbReference>
<reference evidence="8 9" key="2">
    <citation type="submission" date="2018-12" db="EMBL/GenBank/DDBJ databases">
        <title>Nakamurella antarcticus sp. nov., isolated from Antarctica South Shetland Islands soil.</title>
        <authorList>
            <person name="Peng F."/>
        </authorList>
    </citation>
    <scope>NUCLEOTIDE SEQUENCE [LARGE SCALE GENOMIC DNA]</scope>
    <source>
        <strain evidence="8 9">S14-144</strain>
    </source>
</reference>
<reference evidence="8 9" key="1">
    <citation type="submission" date="2018-11" db="EMBL/GenBank/DDBJ databases">
        <authorList>
            <person name="Da X."/>
        </authorList>
    </citation>
    <scope>NUCLEOTIDE SEQUENCE [LARGE SCALE GENOMIC DNA]</scope>
    <source>
        <strain evidence="8 9">S14-144</strain>
    </source>
</reference>
<dbReference type="CDD" id="cd08704">
    <property type="entry name" value="Met_tRNA_FMT_C"/>
    <property type="match status" value="1"/>
</dbReference>
<keyword evidence="9" id="KW-1185">Reference proteome</keyword>
<dbReference type="InterPro" id="IPR036477">
    <property type="entry name" value="Formyl_transf_N_sf"/>
</dbReference>